<dbReference type="Gene3D" id="3.40.50.1820">
    <property type="entry name" value="alpha/beta hydrolase"/>
    <property type="match status" value="1"/>
</dbReference>
<dbReference type="EMBL" id="CM001880">
    <property type="protein sequence ID" value="EOX98213.1"/>
    <property type="molecule type" value="Genomic_DNA"/>
</dbReference>
<evidence type="ECO:0000259" key="2">
    <source>
        <dbReference type="Pfam" id="PF07859"/>
    </source>
</evidence>
<evidence type="ECO:0000313" key="4">
    <source>
        <dbReference type="Proteomes" id="UP000026915"/>
    </source>
</evidence>
<dbReference type="InParanoid" id="A0A061E7K2"/>
<dbReference type="InterPro" id="IPR050466">
    <property type="entry name" value="Carboxylest/Gibb_receptor"/>
</dbReference>
<feature type="domain" description="Alpha/beta hydrolase fold-3" evidence="2">
    <location>
        <begin position="49"/>
        <end position="234"/>
    </location>
</feature>
<comment type="similarity">
    <text evidence="1">Belongs to the 'GDXG' lipolytic enzyme family.</text>
</comment>
<dbReference type="Proteomes" id="UP000026915">
    <property type="component" value="Chromosome 2"/>
</dbReference>
<proteinExistence type="inferred from homology"/>
<dbReference type="InterPro" id="IPR029058">
    <property type="entry name" value="AB_hydrolase_fold"/>
</dbReference>
<gene>
    <name evidence="3" type="ORF">TCM_007029</name>
</gene>
<organism evidence="3 4">
    <name type="scientific">Theobroma cacao</name>
    <name type="common">Cacao</name>
    <name type="synonym">Cocoa</name>
    <dbReference type="NCBI Taxonomy" id="3641"/>
    <lineage>
        <taxon>Eukaryota</taxon>
        <taxon>Viridiplantae</taxon>
        <taxon>Streptophyta</taxon>
        <taxon>Embryophyta</taxon>
        <taxon>Tracheophyta</taxon>
        <taxon>Spermatophyta</taxon>
        <taxon>Magnoliopsida</taxon>
        <taxon>eudicotyledons</taxon>
        <taxon>Gunneridae</taxon>
        <taxon>Pentapetalae</taxon>
        <taxon>rosids</taxon>
        <taxon>malvids</taxon>
        <taxon>Malvales</taxon>
        <taxon>Malvaceae</taxon>
        <taxon>Byttnerioideae</taxon>
        <taxon>Theobroma</taxon>
    </lineage>
</organism>
<dbReference type="Pfam" id="PF07859">
    <property type="entry name" value="Abhydrolase_3"/>
    <property type="match status" value="1"/>
</dbReference>
<dbReference type="OMA" id="PDTEKAH"/>
<evidence type="ECO:0000313" key="3">
    <source>
        <dbReference type="EMBL" id="EOX98213.1"/>
    </source>
</evidence>
<name>A0A061E7K2_THECC</name>
<dbReference type="STRING" id="3641.A0A061E7K2"/>
<dbReference type="GO" id="GO:0016787">
    <property type="term" value="F:hydrolase activity"/>
    <property type="evidence" value="ECO:0007669"/>
    <property type="project" value="InterPro"/>
</dbReference>
<dbReference type="PANTHER" id="PTHR23024">
    <property type="entry name" value="ARYLACETAMIDE DEACETYLASE"/>
    <property type="match status" value="1"/>
</dbReference>
<dbReference type="InterPro" id="IPR013094">
    <property type="entry name" value="AB_hydrolase_3"/>
</dbReference>
<dbReference type="PANTHER" id="PTHR23024:SF467">
    <property type="entry name" value="CARBOXYLESTERASE 12-RELATED"/>
    <property type="match status" value="1"/>
</dbReference>
<dbReference type="Gramene" id="EOX98213">
    <property type="protein sequence ID" value="EOX98213"/>
    <property type="gene ID" value="TCM_007029"/>
</dbReference>
<dbReference type="HOGENOM" id="CLU_012494_22_0_1"/>
<accession>A0A061E7K2</accession>
<evidence type="ECO:0000256" key="1">
    <source>
        <dbReference type="ARBA" id="ARBA00010515"/>
    </source>
</evidence>
<dbReference type="eggNOG" id="KOG1515">
    <property type="taxonomic scope" value="Eukaryota"/>
</dbReference>
<dbReference type="AlphaFoldDB" id="A0A061E7K2"/>
<dbReference type="SUPFAM" id="SSF53474">
    <property type="entry name" value="alpha/beta-Hydrolases"/>
    <property type="match status" value="1"/>
</dbReference>
<sequence length="236" mass="26592">MFLGAVPPSFDPKTNVESKDVLYSLESNLSAWLFIPEDMTNPGEKLPLLVYFHGGAFCVDTAFSPTYYQERFTVEAKLIAISVDYRRAPEHPVPVAYDDSWTALKWIATHSDGNGPEVWLNQHVDFHKIFLPGDSAGANIALRMGMKIGQEKWEAISITGIVLVHPFFWGRNHVGAETNDLAVRRKLRGLWRLLCPTTNGYNDPWIDPGNDPNLENLRCTRLLVFVAEKDLLRHGG</sequence>
<reference evidence="3 4" key="1">
    <citation type="journal article" date="2013" name="Genome Biol.">
        <title>The genome sequence of the most widely cultivated cacao type and its use to identify candidate genes regulating pod color.</title>
        <authorList>
            <person name="Motamayor J.C."/>
            <person name="Mockaitis K."/>
            <person name="Schmutz J."/>
            <person name="Haiminen N."/>
            <person name="Iii D.L."/>
            <person name="Cornejo O."/>
            <person name="Findley S.D."/>
            <person name="Zheng P."/>
            <person name="Utro F."/>
            <person name="Royaert S."/>
            <person name="Saski C."/>
            <person name="Jenkins J."/>
            <person name="Podicheti R."/>
            <person name="Zhao M."/>
            <person name="Scheffler B.E."/>
            <person name="Stack J.C."/>
            <person name="Feltus F.A."/>
            <person name="Mustiga G.M."/>
            <person name="Amores F."/>
            <person name="Phillips W."/>
            <person name="Marelli J.P."/>
            <person name="May G.D."/>
            <person name="Shapiro H."/>
            <person name="Ma J."/>
            <person name="Bustamante C.D."/>
            <person name="Schnell R.J."/>
            <person name="Main D."/>
            <person name="Gilbert D."/>
            <person name="Parida L."/>
            <person name="Kuhn D.N."/>
        </authorList>
    </citation>
    <scope>NUCLEOTIDE SEQUENCE [LARGE SCALE GENOMIC DNA]</scope>
    <source>
        <strain evidence="4">cv. Matina 1-6</strain>
    </source>
</reference>
<keyword evidence="4" id="KW-1185">Reference proteome</keyword>
<protein>
    <submittedName>
        <fullName evidence="3">Carboxyesterase 13, putative</fullName>
    </submittedName>
</protein>